<dbReference type="OrthoDB" id="1149888at2"/>
<dbReference type="EMBL" id="FNXF01000022">
    <property type="protein sequence ID" value="SEI11930.1"/>
    <property type="molecule type" value="Genomic_DNA"/>
</dbReference>
<organism evidence="2 3">
    <name type="scientific">Rheinheimera pacifica</name>
    <dbReference type="NCBI Taxonomy" id="173990"/>
    <lineage>
        <taxon>Bacteria</taxon>
        <taxon>Pseudomonadati</taxon>
        <taxon>Pseudomonadota</taxon>
        <taxon>Gammaproteobacteria</taxon>
        <taxon>Chromatiales</taxon>
        <taxon>Chromatiaceae</taxon>
        <taxon>Rheinheimera</taxon>
    </lineage>
</organism>
<dbReference type="InterPro" id="IPR056085">
    <property type="entry name" value="DUF7668"/>
</dbReference>
<accession>A0A1H6NIK4</accession>
<reference evidence="3" key="1">
    <citation type="submission" date="2016-10" db="EMBL/GenBank/DDBJ databases">
        <authorList>
            <person name="Varghese N."/>
            <person name="Submissions S."/>
        </authorList>
    </citation>
    <scope>NUCLEOTIDE SEQUENCE [LARGE SCALE GENOMIC DNA]</scope>
    <source>
        <strain evidence="3">DSM 17616</strain>
    </source>
</reference>
<dbReference type="Pfam" id="PF24705">
    <property type="entry name" value="DUF7668"/>
    <property type="match status" value="1"/>
</dbReference>
<keyword evidence="3" id="KW-1185">Reference proteome</keyword>
<dbReference type="RefSeq" id="WP_092796771.1">
    <property type="nucleotide sequence ID" value="NZ_FNXF01000022.1"/>
</dbReference>
<evidence type="ECO:0000313" key="2">
    <source>
        <dbReference type="EMBL" id="SEI11930.1"/>
    </source>
</evidence>
<evidence type="ECO:0000259" key="1">
    <source>
        <dbReference type="Pfam" id="PF24705"/>
    </source>
</evidence>
<name>A0A1H6NIK4_9GAMM</name>
<gene>
    <name evidence="2" type="ORF">SAMN05660691_03886</name>
</gene>
<dbReference type="AlphaFoldDB" id="A0A1H6NIK4"/>
<sequence>MSQNIVAVEDEHASHPIATDWRPMLAEVVERFVKGDFNLSNPVSGVLPVETDVARHNKDYVTSYGQPLASLSNEVWNSSCAQWMGTHWDIIIDLCTATDGISDLVLTGKVVNINGKAMFTVGLIYVP</sequence>
<dbReference type="Proteomes" id="UP000199371">
    <property type="component" value="Unassembled WGS sequence"/>
</dbReference>
<proteinExistence type="predicted"/>
<protein>
    <recommendedName>
        <fullName evidence="1">DUF7668 domain-containing protein</fullName>
    </recommendedName>
</protein>
<feature type="domain" description="DUF7668" evidence="1">
    <location>
        <begin position="29"/>
        <end position="127"/>
    </location>
</feature>
<evidence type="ECO:0000313" key="3">
    <source>
        <dbReference type="Proteomes" id="UP000199371"/>
    </source>
</evidence>